<dbReference type="RefSeq" id="XP_042614796.1">
    <property type="nucleotide sequence ID" value="XM_042758862.1"/>
</dbReference>
<dbReference type="Ensembl" id="ENSCCRT00010002432.1">
    <property type="protein sequence ID" value="ENSCCRP00010002236.1"/>
    <property type="gene ID" value="ENSCCRG00010000985.1"/>
</dbReference>
<evidence type="ECO:0000313" key="3">
    <source>
        <dbReference type="Ensembl" id="ENSCCRP00015102857.1"/>
    </source>
</evidence>
<feature type="compositionally biased region" description="Low complexity" evidence="1">
    <location>
        <begin position="86"/>
        <end position="98"/>
    </location>
</feature>
<feature type="region of interest" description="Disordered" evidence="1">
    <location>
        <begin position="72"/>
        <end position="98"/>
    </location>
</feature>
<dbReference type="Ensembl" id="ENSCCRT00020104635.1">
    <property type="protein sequence ID" value="ENSCCRP00020095686.1"/>
    <property type="gene ID" value="ENSCCRG00020044091.1"/>
</dbReference>
<keyword evidence="4" id="KW-1185">Reference proteome</keyword>
<dbReference type="Proteomes" id="UP001155660">
    <property type="component" value="Chromosome A6"/>
</dbReference>
<proteinExistence type="predicted"/>
<evidence type="ECO:0000313" key="5">
    <source>
        <dbReference type="Proteomes" id="UP000694700"/>
    </source>
</evidence>
<name>A0A8C2AD00_CYPCA</name>
<reference evidence="6" key="1">
    <citation type="submission" date="2025-04" db="UniProtKB">
        <authorList>
            <consortium name="RefSeq"/>
        </authorList>
    </citation>
    <scope>IDENTIFICATION</scope>
    <source>
        <tissue evidence="6">Muscle</tissue>
    </source>
</reference>
<dbReference type="AlphaFoldDB" id="A0A8C2AD00"/>
<dbReference type="Ensembl" id="ENSCCRT00015106173.1">
    <property type="protein sequence ID" value="ENSCCRP00015102857.1"/>
    <property type="gene ID" value="ENSCCRG00015041141.1"/>
</dbReference>
<evidence type="ECO:0000256" key="2">
    <source>
        <dbReference type="SAM" id="Phobius"/>
    </source>
</evidence>
<dbReference type="Proteomes" id="UP000694427">
    <property type="component" value="Unplaced"/>
</dbReference>
<accession>A0A8C2AD00</accession>
<dbReference type="GeneID" id="109091210"/>
<gene>
    <name evidence="3 6" type="primary">LOC109091210</name>
</gene>
<protein>
    <submittedName>
        <fullName evidence="3">Si:ch211-105j21.9</fullName>
    </submittedName>
    <submittedName>
        <fullName evidence="6">Uncharacterized protein LOC109091210 isoform X1</fullName>
    </submittedName>
</protein>
<organism evidence="3 5">
    <name type="scientific">Cyprinus carpio</name>
    <name type="common">Common carp</name>
    <dbReference type="NCBI Taxonomy" id="7962"/>
    <lineage>
        <taxon>Eukaryota</taxon>
        <taxon>Metazoa</taxon>
        <taxon>Chordata</taxon>
        <taxon>Craniata</taxon>
        <taxon>Vertebrata</taxon>
        <taxon>Euteleostomi</taxon>
        <taxon>Actinopterygii</taxon>
        <taxon>Neopterygii</taxon>
        <taxon>Teleostei</taxon>
        <taxon>Ostariophysi</taxon>
        <taxon>Cypriniformes</taxon>
        <taxon>Cyprinidae</taxon>
        <taxon>Cyprininae</taxon>
        <taxon>Cyprinus</taxon>
    </lineage>
</organism>
<keyword evidence="2" id="KW-0472">Membrane</keyword>
<feature type="compositionally biased region" description="Polar residues" evidence="1">
    <location>
        <begin position="117"/>
        <end position="177"/>
    </location>
</feature>
<feature type="transmembrane region" description="Helical" evidence="2">
    <location>
        <begin position="211"/>
        <end position="232"/>
    </location>
</feature>
<evidence type="ECO:0000313" key="4">
    <source>
        <dbReference type="Proteomes" id="UP000694427"/>
    </source>
</evidence>
<evidence type="ECO:0000256" key="1">
    <source>
        <dbReference type="SAM" id="MobiDB-lite"/>
    </source>
</evidence>
<reference evidence="3" key="2">
    <citation type="submission" date="2025-05" db="UniProtKB">
        <authorList>
            <consortium name="Ensembl"/>
        </authorList>
    </citation>
    <scope>IDENTIFICATION</scope>
</reference>
<keyword evidence="2" id="KW-0812">Transmembrane</keyword>
<feature type="transmembrane region" description="Helical" evidence="2">
    <location>
        <begin position="30"/>
        <end position="51"/>
    </location>
</feature>
<keyword evidence="2" id="KW-1133">Transmembrane helix</keyword>
<feature type="region of interest" description="Disordered" evidence="1">
    <location>
        <begin position="113"/>
        <end position="177"/>
    </location>
</feature>
<evidence type="ECO:0000313" key="6">
    <source>
        <dbReference type="RefSeq" id="XP_042614796.1"/>
    </source>
</evidence>
<dbReference type="KEGG" id="ccar:109091210"/>
<dbReference type="OrthoDB" id="9909389at2759"/>
<sequence length="332" mass="35764">MGECNNCCEPLPAFTTTVCFSLQEKAVATVMGVLTLQLLVWGQLILFLLVLNNIIDAQHTSESPSSLSAMIAPPLNATGNHKENVSNSSSYSAQSDSITTQNNFTTQTTTIVSNTTLGPNQSNVTGSTGQPNTTENAQTTQSATSSALNISSTAVTSTDNTTHSSNGSAISSTTQVTKQTAITSTTVTQNSITSLNESQAGDGLNHSEKSLTILFSILFGVIVLVILGHLVYKFVRSKERSIQYTHRRLHNEDAGEPFAVPDDTLVISGGLYDGPQIYNPTMTVQNEEFQLDATGFASRPTQFRLEFLRENQERADPDTSTFQTFPAHDQEP</sequence>
<dbReference type="Proteomes" id="UP000694700">
    <property type="component" value="Unplaced"/>
</dbReference>
<dbReference type="Proteomes" id="UP000694701">
    <property type="component" value="Unplaced"/>
</dbReference>